<feature type="region of interest" description="Disordered" evidence="1">
    <location>
        <begin position="122"/>
        <end position="221"/>
    </location>
</feature>
<protein>
    <submittedName>
        <fullName evidence="3">Uncharacterized protein</fullName>
    </submittedName>
</protein>
<keyword evidence="4" id="KW-1185">Reference proteome</keyword>
<feature type="compositionally biased region" description="Basic residues" evidence="1">
    <location>
        <begin position="1"/>
        <end position="13"/>
    </location>
</feature>
<accession>A0A9P6INJ7</accession>
<dbReference type="Proteomes" id="UP000749646">
    <property type="component" value="Unassembled WGS sequence"/>
</dbReference>
<evidence type="ECO:0000313" key="3">
    <source>
        <dbReference type="EMBL" id="KAF9937223.1"/>
    </source>
</evidence>
<feature type="region of interest" description="Disordered" evidence="1">
    <location>
        <begin position="238"/>
        <end position="349"/>
    </location>
</feature>
<feature type="compositionally biased region" description="Basic and acidic residues" evidence="1">
    <location>
        <begin position="136"/>
        <end position="150"/>
    </location>
</feature>
<feature type="compositionally biased region" description="Polar residues" evidence="1">
    <location>
        <begin position="86"/>
        <end position="97"/>
    </location>
</feature>
<feature type="transmembrane region" description="Helical" evidence="2">
    <location>
        <begin position="544"/>
        <end position="564"/>
    </location>
</feature>
<feature type="region of interest" description="Disordered" evidence="1">
    <location>
        <begin position="475"/>
        <end position="522"/>
    </location>
</feature>
<dbReference type="OrthoDB" id="3253553at2759"/>
<feature type="compositionally biased region" description="Basic and acidic residues" evidence="1">
    <location>
        <begin position="280"/>
        <end position="302"/>
    </location>
</feature>
<evidence type="ECO:0000256" key="1">
    <source>
        <dbReference type="SAM" id="MobiDB-lite"/>
    </source>
</evidence>
<evidence type="ECO:0000256" key="2">
    <source>
        <dbReference type="SAM" id="Phobius"/>
    </source>
</evidence>
<feature type="compositionally biased region" description="Basic and acidic residues" evidence="1">
    <location>
        <begin position="503"/>
        <end position="516"/>
    </location>
</feature>
<dbReference type="AlphaFoldDB" id="A0A9P6INJ7"/>
<feature type="transmembrane region" description="Helical" evidence="2">
    <location>
        <begin position="570"/>
        <end position="592"/>
    </location>
</feature>
<sequence length="637" mass="71384">MDKKKTHHNKKVKASASYDSLDSVSLAPQPHLPSSVYNPNPFPLDPAQPDGVSRHNAFYSHRARETRETESLDIEIEETRGFMSGKSRQSIDQGNMQSHRKDGDNDMEYDVTRKTNTIQRLGAGLKGVLAKSGLARSKDKEGEKQVKEVDAVLQHHLQQRDQEERERQHGDRDRLYSDTTQGEEDYTSPRNSRPKQDPFSNRRARLHSLSPPPLPRQDRRNSITYWPEGRAQTQQMVPFIGYQPPPPASPHRHRPQDQQHNRPSRPLSQAIDSDFGLSRHSVEDPCRPRERDESDRARREALGESGGARRQSGLNQVMSADSVVRIPSEFGDDEESVSASLDGSRSRQIPDRLSRAKEWVANHSRNNGPTVPAPVINREAILSSFPGVHSARSSRRVSVDGYGFATPRGGYDSRERMVRMNHAEVHGFQRGYRNSMADDGAYWRRQLEGYEHCQYRQSREDCDYSLRGGFYGYTPGGPDDVDNDGAESTIAPGSVTGGSQSKKSLESPDAAKKTGADADPTVVVPADEEADPLASPKVPNKRRLILRLVILPASLLVLVLLIAAAPTGLAFHYIVAILSMLVSIAFVFNYFSRRLRRKPKMKRYIMLGLDIVMALMWFIDIFICISKFPCAVGGQNG</sequence>
<keyword evidence="2" id="KW-0812">Transmembrane</keyword>
<reference evidence="3" key="1">
    <citation type="journal article" date="2020" name="Fungal Divers.">
        <title>Resolving the Mortierellaceae phylogeny through synthesis of multi-gene phylogenetics and phylogenomics.</title>
        <authorList>
            <person name="Vandepol N."/>
            <person name="Liber J."/>
            <person name="Desiro A."/>
            <person name="Na H."/>
            <person name="Kennedy M."/>
            <person name="Barry K."/>
            <person name="Grigoriev I.V."/>
            <person name="Miller A.N."/>
            <person name="O'Donnell K."/>
            <person name="Stajich J.E."/>
            <person name="Bonito G."/>
        </authorList>
    </citation>
    <scope>NUCLEOTIDE SEQUENCE</scope>
    <source>
        <strain evidence="3">MES-2147</strain>
    </source>
</reference>
<comment type="caution">
    <text evidence="3">The sequence shown here is derived from an EMBL/GenBank/DDBJ whole genome shotgun (WGS) entry which is preliminary data.</text>
</comment>
<feature type="transmembrane region" description="Helical" evidence="2">
    <location>
        <begin position="604"/>
        <end position="623"/>
    </location>
</feature>
<evidence type="ECO:0000313" key="4">
    <source>
        <dbReference type="Proteomes" id="UP000749646"/>
    </source>
</evidence>
<feature type="region of interest" description="Disordered" evidence="1">
    <location>
        <begin position="1"/>
        <end position="109"/>
    </location>
</feature>
<proteinExistence type="predicted"/>
<name>A0A9P6INJ7_9FUNG</name>
<organism evidence="3 4">
    <name type="scientific">Modicella reniformis</name>
    <dbReference type="NCBI Taxonomy" id="1440133"/>
    <lineage>
        <taxon>Eukaryota</taxon>
        <taxon>Fungi</taxon>
        <taxon>Fungi incertae sedis</taxon>
        <taxon>Mucoromycota</taxon>
        <taxon>Mortierellomycotina</taxon>
        <taxon>Mortierellomycetes</taxon>
        <taxon>Mortierellales</taxon>
        <taxon>Mortierellaceae</taxon>
        <taxon>Modicella</taxon>
    </lineage>
</organism>
<gene>
    <name evidence="3" type="ORF">BGZ65_001688</name>
</gene>
<keyword evidence="2" id="KW-0472">Membrane</keyword>
<feature type="non-terminal residue" evidence="3">
    <location>
        <position position="637"/>
    </location>
</feature>
<keyword evidence="2" id="KW-1133">Transmembrane helix</keyword>
<feature type="compositionally biased region" description="Basic and acidic residues" evidence="1">
    <location>
        <begin position="158"/>
        <end position="176"/>
    </location>
</feature>
<dbReference type="EMBL" id="JAAAHW010009707">
    <property type="protein sequence ID" value="KAF9937223.1"/>
    <property type="molecule type" value="Genomic_DNA"/>
</dbReference>